<name>A0A9X2DV73_9MICO</name>
<dbReference type="Proteomes" id="UP001155240">
    <property type="component" value="Unassembled WGS sequence"/>
</dbReference>
<dbReference type="GO" id="GO:0020037">
    <property type="term" value="F:heme binding"/>
    <property type="evidence" value="ECO:0007669"/>
    <property type="project" value="InterPro"/>
</dbReference>
<evidence type="ECO:0000256" key="3">
    <source>
        <dbReference type="ARBA" id="ARBA00022617"/>
    </source>
</evidence>
<keyword evidence="4 8" id="KW-0479">Metal-binding</keyword>
<dbReference type="AlphaFoldDB" id="A0A9X2DV73"/>
<dbReference type="PANTHER" id="PTHR24286">
    <property type="entry name" value="CYTOCHROME P450 26"/>
    <property type="match status" value="1"/>
</dbReference>
<dbReference type="SUPFAM" id="SSF48264">
    <property type="entry name" value="Cytochrome P450"/>
    <property type="match status" value="1"/>
</dbReference>
<dbReference type="EMBL" id="JAMRYM010000012">
    <property type="protein sequence ID" value="MCM6761792.1"/>
    <property type="molecule type" value="Genomic_DNA"/>
</dbReference>
<keyword evidence="3 8" id="KW-0349">Heme</keyword>
<comment type="cofactor">
    <cofactor evidence="1 8">
        <name>heme</name>
        <dbReference type="ChEBI" id="CHEBI:30413"/>
    </cofactor>
</comment>
<dbReference type="Gene3D" id="1.10.630.10">
    <property type="entry name" value="Cytochrome P450"/>
    <property type="match status" value="1"/>
</dbReference>
<dbReference type="PANTHER" id="PTHR24286:SF24">
    <property type="entry name" value="LANOSTEROL 14-ALPHA DEMETHYLASE"/>
    <property type="match status" value="1"/>
</dbReference>
<evidence type="ECO:0000256" key="8">
    <source>
        <dbReference type="PIRSR" id="PIRSR602401-1"/>
    </source>
</evidence>
<feature type="binding site" description="axial binding residue" evidence="8">
    <location>
        <position position="358"/>
    </location>
    <ligand>
        <name>heme</name>
        <dbReference type="ChEBI" id="CHEBI:30413"/>
    </ligand>
    <ligandPart>
        <name>Fe</name>
        <dbReference type="ChEBI" id="CHEBI:18248"/>
    </ligandPart>
</feature>
<organism evidence="9 10">
    <name type="scientific">Rathayibacter rubneri</name>
    <dbReference type="NCBI Taxonomy" id="2950106"/>
    <lineage>
        <taxon>Bacteria</taxon>
        <taxon>Bacillati</taxon>
        <taxon>Actinomycetota</taxon>
        <taxon>Actinomycetes</taxon>
        <taxon>Micrococcales</taxon>
        <taxon>Microbacteriaceae</taxon>
        <taxon>Rathayibacter</taxon>
    </lineage>
</organism>
<evidence type="ECO:0000256" key="2">
    <source>
        <dbReference type="ARBA" id="ARBA00010617"/>
    </source>
</evidence>
<dbReference type="GO" id="GO:0016705">
    <property type="term" value="F:oxidoreductase activity, acting on paired donors, with incorporation or reduction of molecular oxygen"/>
    <property type="evidence" value="ECO:0007669"/>
    <property type="project" value="InterPro"/>
</dbReference>
<protein>
    <submittedName>
        <fullName evidence="9">Cytochrome P450</fullName>
    </submittedName>
</protein>
<evidence type="ECO:0000256" key="6">
    <source>
        <dbReference type="ARBA" id="ARBA00023004"/>
    </source>
</evidence>
<comment type="caution">
    <text evidence="9">The sequence shown here is derived from an EMBL/GenBank/DDBJ whole genome shotgun (WGS) entry which is preliminary data.</text>
</comment>
<reference evidence="9" key="1">
    <citation type="submission" date="2022-06" db="EMBL/GenBank/DDBJ databases">
        <title>Whole genome shotgun sequencing (WGS) of Rathayibacter sp. ZW T2_19, isolated from stored onions (Allium cepa).</title>
        <authorList>
            <person name="Stoll D.A."/>
            <person name="Huch M."/>
        </authorList>
    </citation>
    <scope>NUCLEOTIDE SEQUENCE</scope>
    <source>
        <strain evidence="9">ZW T2_19</strain>
    </source>
</reference>
<dbReference type="GO" id="GO:0005506">
    <property type="term" value="F:iron ion binding"/>
    <property type="evidence" value="ECO:0007669"/>
    <property type="project" value="InterPro"/>
</dbReference>
<evidence type="ECO:0000256" key="7">
    <source>
        <dbReference type="ARBA" id="ARBA00023033"/>
    </source>
</evidence>
<dbReference type="InterPro" id="IPR036396">
    <property type="entry name" value="Cyt_P450_sf"/>
</dbReference>
<sequence length="410" mass="45238">MIPALSALDSTAAVLSDGYLFGTRRFAQVEGDAFRTRILGRPVVVARGIEAARFFYEGGRFDRAGALPGSVLHLLQDEGSVQTLEDERHRRRKRLFLSLIEAPEERSRLVDAFAVEWQRAAARFAGTPVPLQDMAAEVLGRAVLVWAGVALPDREAQQRSDELRSMIDNAGRFGPPNWAARLRRRRTESWARGLLEASRAAGLPPEDGAASIVDRIAHAEEDGAPLPIGVAAVELLNLLRPTVAVGRFVVFAALALHEHPEWRERLVHPEERAAFANEVRRFHPFFPMVGGRARGGLDFHGETLPDRQWFLLDLYATDHATAHWDAPETFDPERFLAPVDRNGFIAQGGGHYGDGHRCPGEPATVDLLAEALELLATGHPYDVMPGQDFSISLRSFPTEPADGFVVTFRA</sequence>
<evidence type="ECO:0000313" key="9">
    <source>
        <dbReference type="EMBL" id="MCM6761792.1"/>
    </source>
</evidence>
<comment type="similarity">
    <text evidence="2">Belongs to the cytochrome P450 family.</text>
</comment>
<proteinExistence type="inferred from homology"/>
<dbReference type="InterPro" id="IPR001128">
    <property type="entry name" value="Cyt_P450"/>
</dbReference>
<keyword evidence="7" id="KW-0503">Monooxygenase</keyword>
<evidence type="ECO:0000256" key="5">
    <source>
        <dbReference type="ARBA" id="ARBA00023002"/>
    </source>
</evidence>
<dbReference type="GO" id="GO:0016125">
    <property type="term" value="P:sterol metabolic process"/>
    <property type="evidence" value="ECO:0007669"/>
    <property type="project" value="TreeGrafter"/>
</dbReference>
<evidence type="ECO:0000256" key="4">
    <source>
        <dbReference type="ARBA" id="ARBA00022723"/>
    </source>
</evidence>
<dbReference type="PRINTS" id="PR00463">
    <property type="entry name" value="EP450I"/>
</dbReference>
<dbReference type="RefSeq" id="WP_251944216.1">
    <property type="nucleotide sequence ID" value="NZ_JAMRYM010000012.1"/>
</dbReference>
<dbReference type="CDD" id="cd11067">
    <property type="entry name" value="CYP152"/>
    <property type="match status" value="1"/>
</dbReference>
<accession>A0A9X2DV73</accession>
<keyword evidence="10" id="KW-1185">Reference proteome</keyword>
<evidence type="ECO:0000256" key="1">
    <source>
        <dbReference type="ARBA" id="ARBA00001971"/>
    </source>
</evidence>
<evidence type="ECO:0000313" key="10">
    <source>
        <dbReference type="Proteomes" id="UP001155240"/>
    </source>
</evidence>
<gene>
    <name evidence="9" type="ORF">NB037_05100</name>
</gene>
<keyword evidence="5" id="KW-0560">Oxidoreductase</keyword>
<dbReference type="InterPro" id="IPR002401">
    <property type="entry name" value="Cyt_P450_E_grp-I"/>
</dbReference>
<dbReference type="GO" id="GO:0004497">
    <property type="term" value="F:monooxygenase activity"/>
    <property type="evidence" value="ECO:0007669"/>
    <property type="project" value="UniProtKB-KW"/>
</dbReference>
<dbReference type="Pfam" id="PF00067">
    <property type="entry name" value="p450"/>
    <property type="match status" value="1"/>
</dbReference>
<keyword evidence="6 8" id="KW-0408">Iron</keyword>